<dbReference type="Pfam" id="PF13628">
    <property type="entry name" value="DUF4142"/>
    <property type="match status" value="1"/>
</dbReference>
<evidence type="ECO:0000259" key="1">
    <source>
        <dbReference type="Pfam" id="PF13628"/>
    </source>
</evidence>
<dbReference type="PANTHER" id="PTHR38593:SF1">
    <property type="entry name" value="BLR2558 PROTEIN"/>
    <property type="match status" value="1"/>
</dbReference>
<dbReference type="PROSITE" id="PS51257">
    <property type="entry name" value="PROKAR_LIPOPROTEIN"/>
    <property type="match status" value="1"/>
</dbReference>
<dbReference type="EMBL" id="JANHOH010000003">
    <property type="protein sequence ID" value="MCQ6959362.1"/>
    <property type="molecule type" value="Genomic_DNA"/>
</dbReference>
<feature type="domain" description="DUF4142" evidence="1">
    <location>
        <begin position="36"/>
        <end position="167"/>
    </location>
</feature>
<dbReference type="InterPro" id="IPR025419">
    <property type="entry name" value="DUF4142"/>
</dbReference>
<dbReference type="InterPro" id="IPR012347">
    <property type="entry name" value="Ferritin-like"/>
</dbReference>
<organism evidence="2 3">
    <name type="scientific">Mucilaginibacter aquariorum</name>
    <dbReference type="NCBI Taxonomy" id="2967225"/>
    <lineage>
        <taxon>Bacteria</taxon>
        <taxon>Pseudomonadati</taxon>
        <taxon>Bacteroidota</taxon>
        <taxon>Sphingobacteriia</taxon>
        <taxon>Sphingobacteriales</taxon>
        <taxon>Sphingobacteriaceae</taxon>
        <taxon>Mucilaginibacter</taxon>
    </lineage>
</organism>
<accession>A0ABT1T4B6</accession>
<evidence type="ECO:0000313" key="3">
    <source>
        <dbReference type="Proteomes" id="UP001204376"/>
    </source>
</evidence>
<dbReference type="PANTHER" id="PTHR38593">
    <property type="entry name" value="BLR2558 PROTEIN"/>
    <property type="match status" value="1"/>
</dbReference>
<protein>
    <submittedName>
        <fullName evidence="2">DUF4142 domain-containing protein</fullName>
    </submittedName>
</protein>
<name>A0ABT1T4B6_9SPHI</name>
<proteinExistence type="predicted"/>
<dbReference type="RefSeq" id="WP_256539559.1">
    <property type="nucleotide sequence ID" value="NZ_JANHOH010000003.1"/>
</dbReference>
<reference evidence="2 3" key="1">
    <citation type="submission" date="2022-07" db="EMBL/GenBank/DDBJ databases">
        <title>Mucilaginibacter sp. JC4.</title>
        <authorList>
            <person name="Le V."/>
            <person name="Ko S.-R."/>
            <person name="Ahn C.-Y."/>
            <person name="Oh H.-M."/>
        </authorList>
    </citation>
    <scope>NUCLEOTIDE SEQUENCE [LARGE SCALE GENOMIC DNA]</scope>
    <source>
        <strain evidence="2 3">JC4</strain>
    </source>
</reference>
<evidence type="ECO:0000313" key="2">
    <source>
        <dbReference type="EMBL" id="MCQ6959362.1"/>
    </source>
</evidence>
<keyword evidence="3" id="KW-1185">Reference proteome</keyword>
<dbReference type="Proteomes" id="UP001204376">
    <property type="component" value="Unassembled WGS sequence"/>
</dbReference>
<dbReference type="Gene3D" id="1.20.1260.10">
    <property type="match status" value="1"/>
</dbReference>
<sequence>MKRFCVALTLVTLLAVQACSDRKGRNFNKIDDSGLTFVNAAAEAGAAEVKISELALKNSKNEEVIKFAKMMIADHTDAGNELKKIAADSKIDANDSLSANHNHVLTSLSAKTGVGFDKEYIQAMVIDHEKAVEVFKEGSINANAKLKDFAAKTLPKLEGHLKEANALCADLK</sequence>
<comment type="caution">
    <text evidence="2">The sequence shown here is derived from an EMBL/GenBank/DDBJ whole genome shotgun (WGS) entry which is preliminary data.</text>
</comment>
<gene>
    <name evidence="2" type="ORF">NPE20_15405</name>
</gene>